<evidence type="ECO:0000313" key="2">
    <source>
        <dbReference type="Proteomes" id="UP000183208"/>
    </source>
</evidence>
<dbReference type="AlphaFoldDB" id="A0A1M7DVS5"/>
<proteinExistence type="predicted"/>
<evidence type="ECO:0000313" key="1">
    <source>
        <dbReference type="EMBL" id="SED87342.1"/>
    </source>
</evidence>
<accession>A0A1M7DVS5</accession>
<dbReference type="Proteomes" id="UP000183208">
    <property type="component" value="Unassembled WGS sequence"/>
</dbReference>
<reference evidence="1 2" key="1">
    <citation type="submission" date="2016-10" db="EMBL/GenBank/DDBJ databases">
        <authorList>
            <person name="de Groot N.N."/>
        </authorList>
    </citation>
    <scope>NUCLEOTIDE SEQUENCE [LARGE SCALE GENOMIC DNA]</scope>
    <source>
        <strain evidence="1 2">GAS522</strain>
    </source>
</reference>
<gene>
    <name evidence="1" type="ORF">SAMN05444171_5480</name>
</gene>
<name>A0A1M7DVS5_9BRAD</name>
<protein>
    <recommendedName>
        <fullName evidence="3">Transposase</fullName>
    </recommendedName>
</protein>
<organism evidence="1 2">
    <name type="scientific">Bradyrhizobium lablabi</name>
    <dbReference type="NCBI Taxonomy" id="722472"/>
    <lineage>
        <taxon>Bacteria</taxon>
        <taxon>Pseudomonadati</taxon>
        <taxon>Pseudomonadota</taxon>
        <taxon>Alphaproteobacteria</taxon>
        <taxon>Hyphomicrobiales</taxon>
        <taxon>Nitrobacteraceae</taxon>
        <taxon>Bradyrhizobium</taxon>
    </lineage>
</organism>
<dbReference type="EMBL" id="FNTI01000001">
    <property type="protein sequence ID" value="SED87342.1"/>
    <property type="molecule type" value="Genomic_DNA"/>
</dbReference>
<sequence length="37" mass="4363">MMDWALKQRRYATPPKIHLLVMVAARLRKRQSLTGLI</sequence>
<evidence type="ECO:0008006" key="3">
    <source>
        <dbReference type="Google" id="ProtNLM"/>
    </source>
</evidence>